<accession>A0A0Q0T0A8</accession>
<evidence type="ECO:0000313" key="1">
    <source>
        <dbReference type="EMBL" id="KQB52551.1"/>
    </source>
</evidence>
<proteinExistence type="predicted"/>
<dbReference type="EMBL" id="LLWH01000192">
    <property type="protein sequence ID" value="KQB52551.1"/>
    <property type="molecule type" value="Genomic_DNA"/>
</dbReference>
<evidence type="ECO:0000313" key="2">
    <source>
        <dbReference type="Proteomes" id="UP000050342"/>
    </source>
</evidence>
<keyword evidence="2" id="KW-1185">Reference proteome</keyword>
<gene>
    <name evidence="1" type="ORF">AQS70_13920</name>
</gene>
<dbReference type="AlphaFoldDB" id="A0A0Q0T0A8"/>
<organism evidence="1 2">
    <name type="scientific">Pseudomonas endophytica</name>
    <dbReference type="NCBI Taxonomy" id="1563157"/>
    <lineage>
        <taxon>Bacteria</taxon>
        <taxon>Pseudomonadati</taxon>
        <taxon>Pseudomonadota</taxon>
        <taxon>Gammaproteobacteria</taxon>
        <taxon>Pseudomonadales</taxon>
        <taxon>Pseudomonadaceae</taxon>
        <taxon>Pseudomonas</taxon>
    </lineage>
</organism>
<dbReference type="Proteomes" id="UP000050342">
    <property type="component" value="Unassembled WGS sequence"/>
</dbReference>
<comment type="caution">
    <text evidence="1">The sequence shown here is derived from an EMBL/GenBank/DDBJ whole genome shotgun (WGS) entry which is preliminary data.</text>
</comment>
<protein>
    <submittedName>
        <fullName evidence="1">Uncharacterized protein</fullName>
    </submittedName>
</protein>
<sequence length="87" mass="9936">MKADACVGPWQQEVSLKSDALQILFRRRVKALEYKGWQIDKDRLNRVFTGRKACAVPSPARQIVSSWAIETIPTVEVEERGPEPERV</sequence>
<reference evidence="1 2" key="1">
    <citation type="submission" date="2015-10" db="EMBL/GenBank/DDBJ databases">
        <title>Pseudomonas helleri sp. nov. and Pseudomonas weihenstephanensis sp. nov., isolated from raw cows milk.</title>
        <authorList>
            <person name="Von Neubeck M."/>
            <person name="Huptas C."/>
            <person name="Wenning M."/>
            <person name="Scherer S."/>
        </authorList>
    </citation>
    <scope>NUCLEOTIDE SEQUENCE [LARGE SCALE GENOMIC DNA]</scope>
    <source>
        <strain evidence="1 2">BSTT44</strain>
    </source>
</reference>
<name>A0A0Q0T0A8_9PSED</name>